<dbReference type="PANTHER" id="PTHR34039">
    <property type="entry name" value="UPF0102 PROTEIN YRAN"/>
    <property type="match status" value="1"/>
</dbReference>
<accession>A0ABS3KSI8</accession>
<dbReference type="EMBL" id="JACTNG010000008">
    <property type="protein sequence ID" value="MBO1080424.1"/>
    <property type="molecule type" value="Genomic_DNA"/>
</dbReference>
<dbReference type="HAMAP" id="MF_00048">
    <property type="entry name" value="UPF0102"/>
    <property type="match status" value="1"/>
</dbReference>
<comment type="similarity">
    <text evidence="1 2">Belongs to the UPF0102 family.</text>
</comment>
<dbReference type="Gene3D" id="3.40.1350.10">
    <property type="match status" value="1"/>
</dbReference>
<evidence type="ECO:0000256" key="1">
    <source>
        <dbReference type="ARBA" id="ARBA00006738"/>
    </source>
</evidence>
<dbReference type="PANTHER" id="PTHR34039:SF1">
    <property type="entry name" value="UPF0102 PROTEIN YRAN"/>
    <property type="match status" value="1"/>
</dbReference>
<keyword evidence="4" id="KW-1185">Reference proteome</keyword>
<evidence type="ECO:0000313" key="3">
    <source>
        <dbReference type="EMBL" id="MBO1080424.1"/>
    </source>
</evidence>
<protein>
    <recommendedName>
        <fullName evidence="2">UPF0102 protein IAI61_15385</fullName>
    </recommendedName>
</protein>
<evidence type="ECO:0000256" key="2">
    <source>
        <dbReference type="HAMAP-Rule" id="MF_00048"/>
    </source>
</evidence>
<dbReference type="InterPro" id="IPR011335">
    <property type="entry name" value="Restrct_endonuc-II-like"/>
</dbReference>
<dbReference type="RefSeq" id="WP_237180838.1">
    <property type="nucleotide sequence ID" value="NZ_CP061177.1"/>
</dbReference>
<dbReference type="Proteomes" id="UP001518989">
    <property type="component" value="Unassembled WGS sequence"/>
</dbReference>
<name>A0ABS3KSI8_9PROT</name>
<organism evidence="3 4">
    <name type="scientific">Roseomonas haemaphysalidis</name>
    <dbReference type="NCBI Taxonomy" id="2768162"/>
    <lineage>
        <taxon>Bacteria</taxon>
        <taxon>Pseudomonadati</taxon>
        <taxon>Pseudomonadota</taxon>
        <taxon>Alphaproteobacteria</taxon>
        <taxon>Acetobacterales</taxon>
        <taxon>Roseomonadaceae</taxon>
        <taxon>Roseomonas</taxon>
    </lineage>
</organism>
<dbReference type="InterPro" id="IPR003509">
    <property type="entry name" value="UPF0102_YraN-like"/>
</dbReference>
<dbReference type="InterPro" id="IPR011856">
    <property type="entry name" value="tRNA_endonuc-like_dom_sf"/>
</dbReference>
<dbReference type="SUPFAM" id="SSF52980">
    <property type="entry name" value="Restriction endonuclease-like"/>
    <property type="match status" value="1"/>
</dbReference>
<dbReference type="Pfam" id="PF02021">
    <property type="entry name" value="UPF0102"/>
    <property type="match status" value="1"/>
</dbReference>
<gene>
    <name evidence="3" type="ORF">IAI61_15385</name>
</gene>
<comment type="caution">
    <text evidence="3">The sequence shown here is derived from an EMBL/GenBank/DDBJ whole genome shotgun (WGS) entry which is preliminary data.</text>
</comment>
<evidence type="ECO:0000313" key="4">
    <source>
        <dbReference type="Proteomes" id="UP001518989"/>
    </source>
</evidence>
<reference evidence="3 4" key="1">
    <citation type="submission" date="2020-09" db="EMBL/GenBank/DDBJ databases">
        <title>Roseomonas.</title>
        <authorList>
            <person name="Zhu W."/>
        </authorList>
    </citation>
    <scope>NUCLEOTIDE SEQUENCE [LARGE SCALE GENOMIC DNA]</scope>
    <source>
        <strain evidence="3 4">573</strain>
    </source>
</reference>
<sequence length="129" mass="14073">MANMAAPPDPLLRAAAEARGRSAELRVAERLVEEGWRVLDHRARTAAGEIDLVAERQGVLAFIEVKARATLVDAAYALGARQRHRLMAAAEIWLASHPGHGEHGIRFDVMLTDAQGGMRRIADAFRLGD</sequence>
<proteinExistence type="inferred from homology"/>